<keyword evidence="3" id="KW-1185">Reference proteome</keyword>
<feature type="region of interest" description="Disordered" evidence="1">
    <location>
        <begin position="430"/>
        <end position="451"/>
    </location>
</feature>
<reference evidence="3" key="1">
    <citation type="submission" date="2016-10" db="EMBL/GenBank/DDBJ databases">
        <authorList>
            <person name="Varghese N."/>
            <person name="Submissions S."/>
        </authorList>
    </citation>
    <scope>NUCLEOTIDE SEQUENCE [LARGE SCALE GENOMIC DNA]</scope>
    <source>
        <strain evidence="3">DSM 44993</strain>
    </source>
</reference>
<accession>A0A1H8YPZ6</accession>
<gene>
    <name evidence="2" type="ORF">SAMN04489732_13628</name>
</gene>
<evidence type="ECO:0000256" key="1">
    <source>
        <dbReference type="SAM" id="MobiDB-lite"/>
    </source>
</evidence>
<dbReference type="EMBL" id="FOEF01000036">
    <property type="protein sequence ID" value="SEP54071.1"/>
    <property type="molecule type" value="Genomic_DNA"/>
</dbReference>
<feature type="region of interest" description="Disordered" evidence="1">
    <location>
        <begin position="140"/>
        <end position="165"/>
    </location>
</feature>
<name>A0A1H8YPZ6_9PSEU</name>
<feature type="region of interest" description="Disordered" evidence="1">
    <location>
        <begin position="325"/>
        <end position="354"/>
    </location>
</feature>
<proteinExistence type="predicted"/>
<dbReference type="AlphaFoldDB" id="A0A1H8YPZ6"/>
<organism evidence="2 3">
    <name type="scientific">Amycolatopsis saalfeldensis</name>
    <dbReference type="NCBI Taxonomy" id="394193"/>
    <lineage>
        <taxon>Bacteria</taxon>
        <taxon>Bacillati</taxon>
        <taxon>Actinomycetota</taxon>
        <taxon>Actinomycetes</taxon>
        <taxon>Pseudonocardiales</taxon>
        <taxon>Pseudonocardiaceae</taxon>
        <taxon>Amycolatopsis</taxon>
    </lineage>
</organism>
<feature type="region of interest" description="Disordered" evidence="1">
    <location>
        <begin position="1"/>
        <end position="47"/>
    </location>
</feature>
<dbReference type="Proteomes" id="UP000198582">
    <property type="component" value="Unassembled WGS sequence"/>
</dbReference>
<evidence type="ECO:0000313" key="2">
    <source>
        <dbReference type="EMBL" id="SEP54071.1"/>
    </source>
</evidence>
<sequence length="482" mass="50825">MPNQRSGAELRAGGQTTSTRLVPRRRTRTTPAGSPIMPGLAHRRLRSDVPLGLRRSPQGGDYAHARPMGSRCGGSFGWPTFDHGLGAGDREAPAVGKGGSRRRDGGGFGCGWGAVPGRKPSTGGHAVAAGVVLGVLAGSQPGHHGPQVSAPSFPPGGSVGRWGVRGIPRRGDRRWRLEAAGLRVQRVDRCAPDRRTRAAWRPRSYRRRGHGALRGHCDVPRLVRLGGTVAGLARGQRAHRSGRAGCRDALGTHERAISGWAIAARRSGDQHPVCIGEGDWAGEKTQARYRRQGEEPVNKLDAHRSLLSAALAGAAALLLAGCGGDDPAPASPPSRSAPSPVPSAPNPSGQDQKQAVEAAYTQFWPRSLAIPGTPESAWRNAMAELAVDPQLSITLDAMSRNKQAGVKPYGDVTTRISRVELDGDHATLNDCQDGSRSGQADAATGDRKTVGTSQIPIRAHLVRDVADGRWKVSQLEYPGGPC</sequence>
<protein>
    <submittedName>
        <fullName evidence="2">Uncharacterized protein</fullName>
    </submittedName>
</protein>
<evidence type="ECO:0000313" key="3">
    <source>
        <dbReference type="Proteomes" id="UP000198582"/>
    </source>
</evidence>